<dbReference type="Proteomes" id="UP000001194">
    <property type="component" value="Unassembled WGS sequence"/>
</dbReference>
<organism evidence="3">
    <name type="scientific">Laccaria bicolor (strain S238N-H82 / ATCC MYA-4686)</name>
    <name type="common">Bicoloured deceiver</name>
    <name type="synonym">Laccaria laccata var. bicolor</name>
    <dbReference type="NCBI Taxonomy" id="486041"/>
    <lineage>
        <taxon>Eukaryota</taxon>
        <taxon>Fungi</taxon>
        <taxon>Dikarya</taxon>
        <taxon>Basidiomycota</taxon>
        <taxon>Agaricomycotina</taxon>
        <taxon>Agaricomycetes</taxon>
        <taxon>Agaricomycetidae</taxon>
        <taxon>Agaricales</taxon>
        <taxon>Agaricineae</taxon>
        <taxon>Hydnangiaceae</taxon>
        <taxon>Laccaria</taxon>
    </lineage>
</organism>
<evidence type="ECO:0000256" key="1">
    <source>
        <dbReference type="SAM" id="MobiDB-lite"/>
    </source>
</evidence>
<sequence length="492" mass="54311">MSVQFVLPSSDKARTSSSDSSESPTPPLPDSQSSGYFGDALYESPNHSDDEAVDEPDSDDGKSDTDKSDSTLEEEHIACQIGHPLQRMQRCDSIDCEIAGCTENDLAILAKGAASSSHSSRTHSTSSVTSARFLAEFVDYDKIVEFLLQSKVNPFQHAGTRNLVVYDPLENPAPISDGSLAQRLLIKCLPRSSKELLILLEINHPEMREDPWNAAPHILRAVERDEDVYLCMDSLVEFDQPPMRTCSTKLSLTSYPFSVEQGLTFLHEHRIAGLSCSEPSSYMVDLSSGRTTTSPSTPASELHESPVMYFDRTAFPVRYYFVNFTNAQRVSSRKDYSSSPASPADGNSLFSDCPFKKDVPQIAPKMKSLIKAMTLGGFAADDARKLFEALCRTLDARVFEQMPGSESPPPGLPGTTGRGRHNNNRRNQPADLSLQLTESTLDPSNSIPSKEASLFGWIIMNDFAGINKCIKTKIFLEVYHFGSDIHNHMIIF</sequence>
<dbReference type="AlphaFoldDB" id="B0DUK2"/>
<accession>B0DUK2</accession>
<name>B0DUK2_LACBS</name>
<dbReference type="STRING" id="486041.B0DUK2"/>
<dbReference type="GeneID" id="6083222"/>
<dbReference type="KEGG" id="lbc:LACBIDRAFT_333016"/>
<feature type="compositionally biased region" description="Basic and acidic residues" evidence="1">
    <location>
        <begin position="59"/>
        <end position="73"/>
    </location>
</feature>
<feature type="region of interest" description="Disordered" evidence="1">
    <location>
        <begin position="400"/>
        <end position="427"/>
    </location>
</feature>
<proteinExistence type="predicted"/>
<dbReference type="InParanoid" id="B0DUK2"/>
<gene>
    <name evidence="2" type="ORF">LACBIDRAFT_333016</name>
</gene>
<dbReference type="RefSeq" id="XP_001887570.1">
    <property type="nucleotide sequence ID" value="XM_001887535.1"/>
</dbReference>
<dbReference type="OrthoDB" id="3260792at2759"/>
<keyword evidence="3" id="KW-1185">Reference proteome</keyword>
<dbReference type="EMBL" id="DS547136">
    <property type="protein sequence ID" value="EDR01757.1"/>
    <property type="molecule type" value="Genomic_DNA"/>
</dbReference>
<reference evidence="2 3" key="1">
    <citation type="journal article" date="2008" name="Nature">
        <title>The genome of Laccaria bicolor provides insights into mycorrhizal symbiosis.</title>
        <authorList>
            <person name="Martin F."/>
            <person name="Aerts A."/>
            <person name="Ahren D."/>
            <person name="Brun A."/>
            <person name="Danchin E.G.J."/>
            <person name="Duchaussoy F."/>
            <person name="Gibon J."/>
            <person name="Kohler A."/>
            <person name="Lindquist E."/>
            <person name="Pereda V."/>
            <person name="Salamov A."/>
            <person name="Shapiro H.J."/>
            <person name="Wuyts J."/>
            <person name="Blaudez D."/>
            <person name="Buee M."/>
            <person name="Brokstein P."/>
            <person name="Canbaeck B."/>
            <person name="Cohen D."/>
            <person name="Courty P.E."/>
            <person name="Coutinho P.M."/>
            <person name="Delaruelle C."/>
            <person name="Detter J.C."/>
            <person name="Deveau A."/>
            <person name="DiFazio S."/>
            <person name="Duplessis S."/>
            <person name="Fraissinet-Tachet L."/>
            <person name="Lucic E."/>
            <person name="Frey-Klett P."/>
            <person name="Fourrey C."/>
            <person name="Feussner I."/>
            <person name="Gay G."/>
            <person name="Grimwood J."/>
            <person name="Hoegger P.J."/>
            <person name="Jain P."/>
            <person name="Kilaru S."/>
            <person name="Labbe J."/>
            <person name="Lin Y.C."/>
            <person name="Legue V."/>
            <person name="Le Tacon F."/>
            <person name="Marmeisse R."/>
            <person name="Melayah D."/>
            <person name="Montanini B."/>
            <person name="Muratet M."/>
            <person name="Nehls U."/>
            <person name="Niculita-Hirzel H."/>
            <person name="Oudot-Le Secq M.P."/>
            <person name="Peter M."/>
            <person name="Quesneville H."/>
            <person name="Rajashekar B."/>
            <person name="Reich M."/>
            <person name="Rouhier N."/>
            <person name="Schmutz J."/>
            <person name="Yin T."/>
            <person name="Chalot M."/>
            <person name="Henrissat B."/>
            <person name="Kuees U."/>
            <person name="Lucas S."/>
            <person name="Van de Peer Y."/>
            <person name="Podila G.K."/>
            <person name="Polle A."/>
            <person name="Pukkila P.J."/>
            <person name="Richardson P.M."/>
            <person name="Rouze P."/>
            <person name="Sanders I.R."/>
            <person name="Stajich J.E."/>
            <person name="Tunlid A."/>
            <person name="Tuskan G."/>
            <person name="Grigoriev I.V."/>
        </authorList>
    </citation>
    <scope>NUCLEOTIDE SEQUENCE [LARGE SCALE GENOMIC DNA]</scope>
    <source>
        <strain evidence="3">S238N-H82 / ATCC MYA-4686</strain>
    </source>
</reference>
<evidence type="ECO:0000313" key="2">
    <source>
        <dbReference type="EMBL" id="EDR01757.1"/>
    </source>
</evidence>
<protein>
    <submittedName>
        <fullName evidence="2">Predicted protein</fullName>
    </submittedName>
</protein>
<dbReference type="HOGENOM" id="CLU_568538_0_0_1"/>
<feature type="region of interest" description="Disordered" evidence="1">
    <location>
        <begin position="1"/>
        <end position="73"/>
    </location>
</feature>
<evidence type="ECO:0000313" key="3">
    <source>
        <dbReference type="Proteomes" id="UP000001194"/>
    </source>
</evidence>